<name>X1HK86_9ZZZZ</name>
<proteinExistence type="predicted"/>
<evidence type="ECO:0000313" key="1">
    <source>
        <dbReference type="EMBL" id="GAH69902.1"/>
    </source>
</evidence>
<protein>
    <submittedName>
        <fullName evidence="1">Uncharacterized protein</fullName>
    </submittedName>
</protein>
<reference evidence="1" key="1">
    <citation type="journal article" date="2014" name="Front. Microbiol.">
        <title>High frequency of phylogenetically diverse reductive dehalogenase-homologous genes in deep subseafloor sedimentary metagenomes.</title>
        <authorList>
            <person name="Kawai M."/>
            <person name="Futagami T."/>
            <person name="Toyoda A."/>
            <person name="Takaki Y."/>
            <person name="Nishi S."/>
            <person name="Hori S."/>
            <person name="Arai W."/>
            <person name="Tsubouchi T."/>
            <person name="Morono Y."/>
            <person name="Uchiyama I."/>
            <person name="Ito T."/>
            <person name="Fujiyama A."/>
            <person name="Inagaki F."/>
            <person name="Takami H."/>
        </authorList>
    </citation>
    <scope>NUCLEOTIDE SEQUENCE</scope>
    <source>
        <strain evidence="1">Expedition CK06-06</strain>
    </source>
</reference>
<gene>
    <name evidence="1" type="ORF">S03H2_54837</name>
</gene>
<sequence>MSTRKIILTILFGIILSLMVSYYPSTAIAECQCGDEGCYRLTVQVLGYEG</sequence>
<comment type="caution">
    <text evidence="1">The sequence shown here is derived from an EMBL/GenBank/DDBJ whole genome shotgun (WGS) entry which is preliminary data.</text>
</comment>
<dbReference type="EMBL" id="BARU01034989">
    <property type="protein sequence ID" value="GAH69902.1"/>
    <property type="molecule type" value="Genomic_DNA"/>
</dbReference>
<feature type="non-terminal residue" evidence="1">
    <location>
        <position position="50"/>
    </location>
</feature>
<accession>X1HK86</accession>
<organism evidence="1">
    <name type="scientific">marine sediment metagenome</name>
    <dbReference type="NCBI Taxonomy" id="412755"/>
    <lineage>
        <taxon>unclassified sequences</taxon>
        <taxon>metagenomes</taxon>
        <taxon>ecological metagenomes</taxon>
    </lineage>
</organism>
<dbReference type="AlphaFoldDB" id="X1HK86"/>